<evidence type="ECO:0000313" key="3">
    <source>
        <dbReference type="Proteomes" id="UP001278766"/>
    </source>
</evidence>
<comment type="caution">
    <text evidence="2">The sequence shown here is derived from an EMBL/GenBank/DDBJ whole genome shotgun (WGS) entry which is preliminary data.</text>
</comment>
<feature type="transmembrane region" description="Helical" evidence="1">
    <location>
        <begin position="12"/>
        <end position="36"/>
    </location>
</feature>
<accession>A0AAE0LW30</accession>
<reference evidence="2" key="1">
    <citation type="journal article" date="2023" name="Mol. Phylogenet. Evol.">
        <title>Genome-scale phylogeny and comparative genomics of the fungal order Sordariales.</title>
        <authorList>
            <person name="Hensen N."/>
            <person name="Bonometti L."/>
            <person name="Westerberg I."/>
            <person name="Brannstrom I.O."/>
            <person name="Guillou S."/>
            <person name="Cros-Aarteil S."/>
            <person name="Calhoun S."/>
            <person name="Haridas S."/>
            <person name="Kuo A."/>
            <person name="Mondo S."/>
            <person name="Pangilinan J."/>
            <person name="Riley R."/>
            <person name="LaButti K."/>
            <person name="Andreopoulos B."/>
            <person name="Lipzen A."/>
            <person name="Chen C."/>
            <person name="Yan M."/>
            <person name="Daum C."/>
            <person name="Ng V."/>
            <person name="Clum A."/>
            <person name="Steindorff A."/>
            <person name="Ohm R.A."/>
            <person name="Martin F."/>
            <person name="Silar P."/>
            <person name="Natvig D.O."/>
            <person name="Lalanne C."/>
            <person name="Gautier V."/>
            <person name="Ament-Velasquez S.L."/>
            <person name="Kruys A."/>
            <person name="Hutchinson M.I."/>
            <person name="Powell A.J."/>
            <person name="Barry K."/>
            <person name="Miller A.N."/>
            <person name="Grigoriev I.V."/>
            <person name="Debuchy R."/>
            <person name="Gladieux P."/>
            <person name="Hiltunen Thoren M."/>
            <person name="Johannesson H."/>
        </authorList>
    </citation>
    <scope>NUCLEOTIDE SEQUENCE</scope>
    <source>
        <strain evidence="2">CBS 168.71</strain>
    </source>
</reference>
<dbReference type="AlphaFoldDB" id="A0AAE0LW30"/>
<keyword evidence="1" id="KW-1133">Transmembrane helix</keyword>
<sequence>MTDYSVGYTAGLIALAIFITQLWLPTAISFLLAGVLRDEETAATWSVAAKLLQSSHWTTILRTDSVRPHAVRRPVFLASLAIPIATVLIAVSSVVTPIGLHDALEIGEREVGDFSYIRDSSAYFYGTSPRRNYTFSRQCSYRLNPAPCPLTNGTLIFSLGSSVASWDYPNNLTMEIPPVLRELYSSGTRGIGTTVSNFFDIEWRQLTMRVDDAGIVNRGSPYTVNMFRQVDSVALEDSIKLVEGLIVDTQTGGVGFRNHTIPQPPDRNVTWQEDILFIEPVTACVDTNLTFDYTESENKNISSSGPTDYRLTDRGGFVNLNRADLNRTFPYYDGNPQANPDLRGRAYLAALVNNYYTMLYLNVTNLGNSSTGAKSFRYLDSAIDKSFPLWTTTLTNYRAASFFNAYGGYLFATGSGGKMRYPNPFNVTKSRPWFESIPIICSGAAGGDIANVTNIFVACGLVTGPPRRVDGGPPGIFEQGSKWTTPIYSCATAVRATIKTVTFSTDPGTNPARQSAESARGLTSFRVTNITAKTYPSPDAYPLWAIEDSGYELSDITPLWGLISPAYPAANFPNISVVQQPSLYLVGLGSGSVMTNPTFSTYDNSPGYQNLPAADFPFRVANTVYAGDAGTSNGVSSSDWPFDLVGRADMAVFTRWQNLTATADGASRMINLLWTDLAASAVVGTKGIATSPATEDSPAPVVHVYPAVHKVKYHYAYGIPAFALLVVLGLVTVGALVVWAMGLSSLAKLRIRLQQLSAGRIFTIVLYPGESDFKMTPKEWGLMSGGKTVKFADGEGAAAVPTEEDALTTPTTAGGAASLAGTDGKVDIVEDVGSVHHMHDMYDGQQHGGYIALDPLSYGNR</sequence>
<feature type="transmembrane region" description="Helical" evidence="1">
    <location>
        <begin position="75"/>
        <end position="95"/>
    </location>
</feature>
<feature type="transmembrane region" description="Helical" evidence="1">
    <location>
        <begin position="715"/>
        <end position="742"/>
    </location>
</feature>
<dbReference type="RefSeq" id="XP_062663305.1">
    <property type="nucleotide sequence ID" value="XM_062801455.1"/>
</dbReference>
<evidence type="ECO:0000256" key="1">
    <source>
        <dbReference type="SAM" id="Phobius"/>
    </source>
</evidence>
<evidence type="ECO:0000313" key="2">
    <source>
        <dbReference type="EMBL" id="KAK3299791.1"/>
    </source>
</evidence>
<organism evidence="2 3">
    <name type="scientific">Chaetomium fimeti</name>
    <dbReference type="NCBI Taxonomy" id="1854472"/>
    <lineage>
        <taxon>Eukaryota</taxon>
        <taxon>Fungi</taxon>
        <taxon>Dikarya</taxon>
        <taxon>Ascomycota</taxon>
        <taxon>Pezizomycotina</taxon>
        <taxon>Sordariomycetes</taxon>
        <taxon>Sordariomycetidae</taxon>
        <taxon>Sordariales</taxon>
        <taxon>Chaetomiaceae</taxon>
        <taxon>Chaetomium</taxon>
    </lineage>
</organism>
<protein>
    <submittedName>
        <fullName evidence="2">Uncharacterized protein</fullName>
    </submittedName>
</protein>
<name>A0AAE0LW30_9PEZI</name>
<keyword evidence="1" id="KW-0812">Transmembrane</keyword>
<dbReference type="GeneID" id="87838403"/>
<keyword evidence="3" id="KW-1185">Reference proteome</keyword>
<dbReference type="Proteomes" id="UP001278766">
    <property type="component" value="Unassembled WGS sequence"/>
</dbReference>
<dbReference type="EMBL" id="JAUEPN010000001">
    <property type="protein sequence ID" value="KAK3299791.1"/>
    <property type="molecule type" value="Genomic_DNA"/>
</dbReference>
<reference evidence="2" key="2">
    <citation type="submission" date="2023-06" db="EMBL/GenBank/DDBJ databases">
        <authorList>
            <consortium name="Lawrence Berkeley National Laboratory"/>
            <person name="Haridas S."/>
            <person name="Hensen N."/>
            <person name="Bonometti L."/>
            <person name="Westerberg I."/>
            <person name="Brannstrom I.O."/>
            <person name="Guillou S."/>
            <person name="Cros-Aarteil S."/>
            <person name="Calhoun S."/>
            <person name="Kuo A."/>
            <person name="Mondo S."/>
            <person name="Pangilinan J."/>
            <person name="Riley R."/>
            <person name="Labutti K."/>
            <person name="Andreopoulos B."/>
            <person name="Lipzen A."/>
            <person name="Chen C."/>
            <person name="Yanf M."/>
            <person name="Daum C."/>
            <person name="Ng V."/>
            <person name="Clum A."/>
            <person name="Steindorff A."/>
            <person name="Ohm R."/>
            <person name="Martin F."/>
            <person name="Silar P."/>
            <person name="Natvig D."/>
            <person name="Lalanne C."/>
            <person name="Gautier V."/>
            <person name="Ament-Velasquez S.L."/>
            <person name="Kruys A."/>
            <person name="Hutchinson M.I."/>
            <person name="Powell A.J."/>
            <person name="Barry K."/>
            <person name="Miller A.N."/>
            <person name="Grigoriev I.V."/>
            <person name="Debuchy R."/>
            <person name="Gladieux P."/>
            <person name="Thoren M.H."/>
            <person name="Johannesson H."/>
        </authorList>
    </citation>
    <scope>NUCLEOTIDE SEQUENCE</scope>
    <source>
        <strain evidence="2">CBS 168.71</strain>
    </source>
</reference>
<gene>
    <name evidence="2" type="ORF">B0H64DRAFT_351128</name>
</gene>
<keyword evidence="1" id="KW-0472">Membrane</keyword>
<proteinExistence type="predicted"/>